<dbReference type="Pfam" id="PF14226">
    <property type="entry name" value="DIOX_N"/>
    <property type="match status" value="1"/>
</dbReference>
<dbReference type="EMBL" id="JASBNA010000050">
    <property type="protein sequence ID" value="KAK7680313.1"/>
    <property type="molecule type" value="Genomic_DNA"/>
</dbReference>
<dbReference type="GO" id="GO:0016491">
    <property type="term" value="F:oxidoreductase activity"/>
    <property type="evidence" value="ECO:0007669"/>
    <property type="project" value="UniProtKB-KW"/>
</dbReference>
<dbReference type="AlphaFoldDB" id="A0AAW0FS13"/>
<dbReference type="InterPro" id="IPR027443">
    <property type="entry name" value="IPNS-like_sf"/>
</dbReference>
<evidence type="ECO:0000256" key="2">
    <source>
        <dbReference type="ARBA" id="ARBA00022723"/>
    </source>
</evidence>
<dbReference type="PANTHER" id="PTHR10209:SF867">
    <property type="entry name" value="2-OXOGLUTARATE (2OG) AND FE(II)-DEPENDENT OXYGENASE SUPERFAMILY PROTEIN"/>
    <property type="match status" value="1"/>
</dbReference>
<protein>
    <recommendedName>
        <fullName evidence="9">Clavaminate synthase-like protein</fullName>
    </recommendedName>
</protein>
<evidence type="ECO:0000313" key="7">
    <source>
        <dbReference type="EMBL" id="KAK7680313.1"/>
    </source>
</evidence>
<evidence type="ECO:0000313" key="8">
    <source>
        <dbReference type="Proteomes" id="UP001385951"/>
    </source>
</evidence>
<dbReference type="Pfam" id="PF03171">
    <property type="entry name" value="2OG-FeII_Oxy"/>
    <property type="match status" value="1"/>
</dbReference>
<feature type="domain" description="Non-haem dioxygenase N-terminal" evidence="6">
    <location>
        <begin position="27"/>
        <end position="132"/>
    </location>
</feature>
<keyword evidence="2" id="KW-0479">Metal-binding</keyword>
<evidence type="ECO:0008006" key="9">
    <source>
        <dbReference type="Google" id="ProtNLM"/>
    </source>
</evidence>
<dbReference type="Gene3D" id="2.60.120.330">
    <property type="entry name" value="B-lactam Antibiotic, Isopenicillin N Synthase, Chain"/>
    <property type="match status" value="1"/>
</dbReference>
<evidence type="ECO:0000259" key="6">
    <source>
        <dbReference type="Pfam" id="PF14226"/>
    </source>
</evidence>
<evidence type="ECO:0000256" key="4">
    <source>
        <dbReference type="ARBA" id="ARBA00023004"/>
    </source>
</evidence>
<comment type="similarity">
    <text evidence="1">Belongs to the iron/ascorbate-dependent oxidoreductase family.</text>
</comment>
<keyword evidence="4" id="KW-0408">Iron</keyword>
<evidence type="ECO:0000256" key="3">
    <source>
        <dbReference type="ARBA" id="ARBA00023002"/>
    </source>
</evidence>
<name>A0AAW0FS13_9APHY</name>
<dbReference type="Proteomes" id="UP001385951">
    <property type="component" value="Unassembled WGS sequence"/>
</dbReference>
<keyword evidence="3" id="KW-0560">Oxidoreductase</keyword>
<proteinExistence type="inferred from homology"/>
<comment type="caution">
    <text evidence="7">The sequence shown here is derived from an EMBL/GenBank/DDBJ whole genome shotgun (WGS) entry which is preliminary data.</text>
</comment>
<dbReference type="PANTHER" id="PTHR10209">
    <property type="entry name" value="OXIDOREDUCTASE, 2OG-FE II OXYGENASE FAMILY PROTEIN"/>
    <property type="match status" value="1"/>
</dbReference>
<dbReference type="PRINTS" id="PR00682">
    <property type="entry name" value="IPNSYNTHASE"/>
</dbReference>
<dbReference type="GO" id="GO:0046872">
    <property type="term" value="F:metal ion binding"/>
    <property type="evidence" value="ECO:0007669"/>
    <property type="project" value="UniProtKB-KW"/>
</dbReference>
<organism evidence="7 8">
    <name type="scientific">Cerrena zonata</name>
    <dbReference type="NCBI Taxonomy" id="2478898"/>
    <lineage>
        <taxon>Eukaryota</taxon>
        <taxon>Fungi</taxon>
        <taxon>Dikarya</taxon>
        <taxon>Basidiomycota</taxon>
        <taxon>Agaricomycotina</taxon>
        <taxon>Agaricomycetes</taxon>
        <taxon>Polyporales</taxon>
        <taxon>Cerrenaceae</taxon>
        <taxon>Cerrena</taxon>
    </lineage>
</organism>
<accession>A0AAW0FS13</accession>
<feature type="domain" description="Isopenicillin N synthase-like Fe(2+) 2OG dioxygenase" evidence="5">
    <location>
        <begin position="190"/>
        <end position="279"/>
    </location>
</feature>
<dbReference type="SUPFAM" id="SSF51197">
    <property type="entry name" value="Clavaminate synthase-like"/>
    <property type="match status" value="1"/>
</dbReference>
<evidence type="ECO:0000256" key="1">
    <source>
        <dbReference type="ARBA" id="ARBA00008056"/>
    </source>
</evidence>
<keyword evidence="8" id="KW-1185">Reference proteome</keyword>
<reference evidence="7 8" key="1">
    <citation type="submission" date="2022-09" db="EMBL/GenBank/DDBJ databases">
        <authorList>
            <person name="Palmer J.M."/>
        </authorList>
    </citation>
    <scope>NUCLEOTIDE SEQUENCE [LARGE SCALE GENOMIC DNA]</scope>
    <source>
        <strain evidence="7 8">DSM 7382</strain>
    </source>
</reference>
<dbReference type="InterPro" id="IPR044861">
    <property type="entry name" value="IPNS-like_FE2OG_OXY"/>
</dbReference>
<gene>
    <name evidence="7" type="ORF">QCA50_016553</name>
</gene>
<sequence length="361" mass="41973">MSQEFKIPHYISAPSTNEQLDYAELAIIDLSKSDTPEGRAELAIKARDAMRDIGFFYVINHGYTQEQNDRIFDIADIPFAHVTEEEKRKYEGKMLQTGSYQGYKLRNYWHIDNGVHDQLEHYNINRDVTKREHPESLRPLLPEIKEFSRHNHFKVLHPILRLLAVGLDLPEDTFVNVHGYDSVGETYVRFMKYYPRTEDEETKTNHVWLKGHTDFGTITILWSQPISALQILSPDGKWRWIRHLDNALVINAGDAMEFLSGGYYRATIHRVVQPPPDQRGYTRLGVFYFVMTDDDVKLNPHAESRVLQQHGIQRRFNDGDTPTMEQWRRGRTSAYGKTDLKKAEGGVEEEVINGVVVKHYN</sequence>
<evidence type="ECO:0000259" key="5">
    <source>
        <dbReference type="Pfam" id="PF03171"/>
    </source>
</evidence>
<dbReference type="InterPro" id="IPR026992">
    <property type="entry name" value="DIOX_N"/>
</dbReference>